<dbReference type="AlphaFoldDB" id="A0A2K2DMQ4"/>
<dbReference type="EMBL" id="CM000880">
    <property type="protein sequence ID" value="PNT75559.1"/>
    <property type="molecule type" value="Genomic_DNA"/>
</dbReference>
<accession>A0A2K2DMQ4</accession>
<organism evidence="1">
    <name type="scientific">Brachypodium distachyon</name>
    <name type="common">Purple false brome</name>
    <name type="synonym">Trachynia distachya</name>
    <dbReference type="NCBI Taxonomy" id="15368"/>
    <lineage>
        <taxon>Eukaryota</taxon>
        <taxon>Viridiplantae</taxon>
        <taxon>Streptophyta</taxon>
        <taxon>Embryophyta</taxon>
        <taxon>Tracheophyta</taxon>
        <taxon>Spermatophyta</taxon>
        <taxon>Magnoliopsida</taxon>
        <taxon>Liliopsida</taxon>
        <taxon>Poales</taxon>
        <taxon>Poaceae</taxon>
        <taxon>BOP clade</taxon>
        <taxon>Pooideae</taxon>
        <taxon>Stipodae</taxon>
        <taxon>Brachypodieae</taxon>
        <taxon>Brachypodium</taxon>
    </lineage>
</organism>
<dbReference type="EnsemblPlants" id="PNT75559">
    <property type="protein sequence ID" value="PNT75559"/>
    <property type="gene ID" value="BRADI_1g34712v3"/>
</dbReference>
<reference evidence="1" key="2">
    <citation type="submission" date="2017-06" db="EMBL/GenBank/DDBJ databases">
        <title>WGS assembly of Brachypodium distachyon.</title>
        <authorList>
            <consortium name="The International Brachypodium Initiative"/>
            <person name="Lucas S."/>
            <person name="Harmon-Smith M."/>
            <person name="Lail K."/>
            <person name="Tice H."/>
            <person name="Grimwood J."/>
            <person name="Bruce D."/>
            <person name="Barry K."/>
            <person name="Shu S."/>
            <person name="Lindquist E."/>
            <person name="Wang M."/>
            <person name="Pitluck S."/>
            <person name="Vogel J.P."/>
            <person name="Garvin D.F."/>
            <person name="Mockler T.C."/>
            <person name="Schmutz J."/>
            <person name="Rokhsar D."/>
            <person name="Bevan M.W."/>
        </authorList>
    </citation>
    <scope>NUCLEOTIDE SEQUENCE</scope>
    <source>
        <strain evidence="1">Bd21</strain>
    </source>
</reference>
<evidence type="ECO:0000313" key="2">
    <source>
        <dbReference type="EnsemblPlants" id="PNT75559"/>
    </source>
</evidence>
<sequence>MLGHGARCGCFARRPSKTLKAKVDLCPQSCLEPGRRCTRRRGLRDEADECQWRPGSGNRRREEVYHEADWRGQWRGARRIAREENEKFHTIFLLQA</sequence>
<evidence type="ECO:0000313" key="1">
    <source>
        <dbReference type="EMBL" id="PNT75559.1"/>
    </source>
</evidence>
<reference evidence="2" key="3">
    <citation type="submission" date="2018-08" db="UniProtKB">
        <authorList>
            <consortium name="EnsemblPlants"/>
        </authorList>
    </citation>
    <scope>IDENTIFICATION</scope>
    <source>
        <strain evidence="2">cv. Bd21</strain>
    </source>
</reference>
<dbReference type="Proteomes" id="UP000008810">
    <property type="component" value="Chromosome 1"/>
</dbReference>
<keyword evidence="3" id="KW-1185">Reference proteome</keyword>
<name>A0A2K2DMQ4_BRADI</name>
<evidence type="ECO:0000313" key="3">
    <source>
        <dbReference type="Proteomes" id="UP000008810"/>
    </source>
</evidence>
<proteinExistence type="predicted"/>
<gene>
    <name evidence="1" type="ORF">BRADI_1g34712v3</name>
</gene>
<protein>
    <submittedName>
        <fullName evidence="1 2">Uncharacterized protein</fullName>
    </submittedName>
</protein>
<dbReference type="InParanoid" id="A0A2K2DMQ4"/>
<reference evidence="1 2" key="1">
    <citation type="journal article" date="2010" name="Nature">
        <title>Genome sequencing and analysis of the model grass Brachypodium distachyon.</title>
        <authorList>
            <consortium name="International Brachypodium Initiative"/>
        </authorList>
    </citation>
    <scope>NUCLEOTIDE SEQUENCE [LARGE SCALE GENOMIC DNA]</scope>
    <source>
        <strain evidence="1 2">Bd21</strain>
    </source>
</reference>
<dbReference type="Gramene" id="PNT75559">
    <property type="protein sequence ID" value="PNT75559"/>
    <property type="gene ID" value="BRADI_1g34712v3"/>
</dbReference>